<dbReference type="SUPFAM" id="SSF52540">
    <property type="entry name" value="P-loop containing nucleoside triphosphate hydrolases"/>
    <property type="match status" value="1"/>
</dbReference>
<sequence length="287" mass="32197">MVAASGRYLHIKRCVVRNGHVTRRAHPLPRIVAIRYVSPHASGDRGGWAARHRHRRSRPVSARSDTAPTASVARLAVLRDVASGIPDPRTLGRPVLVAVDGIDGAGKTTFADELATELQRRGRSVVRVGVDGFHRPRAERYRRGRHSAEGFWADSYDYDALRTEVLEPFAPRGSRRFRRAVHDVATDAPLHLPREHGTDRCVLVIDGIFLHRDELAAWWDFSVYLDVDFAETFARMAVRDGCSPDPTHPSNARYVDGQRRYLSACRPASRATVVIDNRDVHHPHLLP</sequence>
<dbReference type="EMBL" id="JAGFBM010000001">
    <property type="protein sequence ID" value="MBO3083660.1"/>
    <property type="molecule type" value="Genomic_DNA"/>
</dbReference>
<gene>
    <name evidence="3" type="ORF">J4035_03330</name>
</gene>
<name>A0ABS3SFD6_9CELL</name>
<comment type="caution">
    <text evidence="3">The sequence shown here is derived from an EMBL/GenBank/DDBJ whole genome shotgun (WGS) entry which is preliminary data.</text>
</comment>
<evidence type="ECO:0000259" key="2">
    <source>
        <dbReference type="Pfam" id="PF00485"/>
    </source>
</evidence>
<feature type="domain" description="Phosphoribulokinase/uridine kinase" evidence="2">
    <location>
        <begin position="97"/>
        <end position="240"/>
    </location>
</feature>
<dbReference type="InterPro" id="IPR027417">
    <property type="entry name" value="P-loop_NTPase"/>
</dbReference>
<accession>A0ABS3SFD6</accession>
<organism evidence="3 4">
    <name type="scientific">Cellulomonas fengjieae</name>
    <dbReference type="NCBI Taxonomy" id="2819978"/>
    <lineage>
        <taxon>Bacteria</taxon>
        <taxon>Bacillati</taxon>
        <taxon>Actinomycetota</taxon>
        <taxon>Actinomycetes</taxon>
        <taxon>Micrococcales</taxon>
        <taxon>Cellulomonadaceae</taxon>
        <taxon>Cellulomonas</taxon>
    </lineage>
</organism>
<evidence type="ECO:0000313" key="3">
    <source>
        <dbReference type="EMBL" id="MBO3083660.1"/>
    </source>
</evidence>
<keyword evidence="4" id="KW-1185">Reference proteome</keyword>
<reference evidence="3 4" key="1">
    <citation type="submission" date="2021-03" db="EMBL/GenBank/DDBJ databases">
        <title>novel species in genus Cellulomonas.</title>
        <authorList>
            <person name="Zhang G."/>
        </authorList>
    </citation>
    <scope>NUCLEOTIDE SEQUENCE [LARGE SCALE GENOMIC DNA]</scope>
    <source>
        <strain evidence="4">zg-ZUI188</strain>
    </source>
</reference>
<evidence type="ECO:0000256" key="1">
    <source>
        <dbReference type="SAM" id="MobiDB-lite"/>
    </source>
</evidence>
<dbReference type="Gene3D" id="3.40.50.300">
    <property type="entry name" value="P-loop containing nucleotide triphosphate hydrolases"/>
    <property type="match status" value="1"/>
</dbReference>
<dbReference type="Proteomes" id="UP000678317">
    <property type="component" value="Unassembled WGS sequence"/>
</dbReference>
<proteinExistence type="predicted"/>
<protein>
    <submittedName>
        <fullName evidence="3">Zeta toxin family protein</fullName>
    </submittedName>
</protein>
<feature type="region of interest" description="Disordered" evidence="1">
    <location>
        <begin position="44"/>
        <end position="66"/>
    </location>
</feature>
<dbReference type="InterPro" id="IPR006083">
    <property type="entry name" value="PRK/URK"/>
</dbReference>
<evidence type="ECO:0000313" key="4">
    <source>
        <dbReference type="Proteomes" id="UP000678317"/>
    </source>
</evidence>
<dbReference type="Pfam" id="PF00485">
    <property type="entry name" value="PRK"/>
    <property type="match status" value="1"/>
</dbReference>